<evidence type="ECO:0000313" key="2">
    <source>
        <dbReference type="Proteomes" id="UP000270272"/>
    </source>
</evidence>
<proteinExistence type="predicted"/>
<gene>
    <name evidence="1" type="ORF">NCTC11075_05150</name>
</gene>
<evidence type="ECO:0000313" key="1">
    <source>
        <dbReference type="EMBL" id="VEB94234.1"/>
    </source>
</evidence>
<dbReference type="EMBL" id="LR134204">
    <property type="protein sequence ID" value="VEB94234.1"/>
    <property type="molecule type" value="Genomic_DNA"/>
</dbReference>
<sequence length="106" mass="11998">MRAFNENQIDTFLNAFGQNIIISNGATFRGIVESRPIVIEGTEGLIESTELYFAAKKYEEIVLGTQVSLVIDDSEAKVVPSQLNTYTIYNIENDLSGMINYYFRME</sequence>
<protein>
    <submittedName>
        <fullName evidence="1">Uncharacterized protein</fullName>
    </submittedName>
</protein>
<organism evidence="1 2">
    <name type="scientific">Citrobacter koseri</name>
    <name type="common">Citrobacter diversus</name>
    <dbReference type="NCBI Taxonomy" id="545"/>
    <lineage>
        <taxon>Bacteria</taxon>
        <taxon>Pseudomonadati</taxon>
        <taxon>Pseudomonadota</taxon>
        <taxon>Gammaproteobacteria</taxon>
        <taxon>Enterobacterales</taxon>
        <taxon>Enterobacteriaceae</taxon>
        <taxon>Citrobacter</taxon>
    </lineage>
</organism>
<reference evidence="1 2" key="1">
    <citation type="submission" date="2018-12" db="EMBL/GenBank/DDBJ databases">
        <authorList>
            <consortium name="Pathogen Informatics"/>
        </authorList>
    </citation>
    <scope>NUCLEOTIDE SEQUENCE [LARGE SCALE GENOMIC DNA]</scope>
    <source>
        <strain evidence="1 2">NCTC11075</strain>
    </source>
</reference>
<dbReference type="Proteomes" id="UP000270272">
    <property type="component" value="Chromosome"/>
</dbReference>
<dbReference type="AlphaFoldDB" id="A0A447UU79"/>
<accession>A0A447UU79</accession>
<name>A0A447UU79_CITKO</name>